<gene>
    <name evidence="3" type="ORF">JWJ88_17410</name>
</gene>
<keyword evidence="4" id="KW-1185">Reference proteome</keyword>
<name>A0ABX7JN46_9RHOB</name>
<sequence length="69" mass="7074">MNWNATRLLVYAASFAASALALAGLADFDAATGNFDLAPFNLYAAVGAIGGIVSSALAALALWRGWGRK</sequence>
<evidence type="ECO:0000313" key="3">
    <source>
        <dbReference type="EMBL" id="QRZ14743.1"/>
    </source>
</evidence>
<evidence type="ECO:0000256" key="2">
    <source>
        <dbReference type="SAM" id="SignalP"/>
    </source>
</evidence>
<evidence type="ECO:0000256" key="1">
    <source>
        <dbReference type="SAM" id="Phobius"/>
    </source>
</evidence>
<feature type="chain" id="PRO_5046484236" evidence="2">
    <location>
        <begin position="24"/>
        <end position="69"/>
    </location>
</feature>
<keyword evidence="2" id="KW-0732">Signal</keyword>
<keyword evidence="1" id="KW-0472">Membrane</keyword>
<accession>A0ABX7JN46</accession>
<proteinExistence type="predicted"/>
<dbReference type="Proteomes" id="UP000663629">
    <property type="component" value="Chromosome 2"/>
</dbReference>
<protein>
    <submittedName>
        <fullName evidence="3">Uncharacterized protein</fullName>
    </submittedName>
</protein>
<reference evidence="3 4" key="1">
    <citation type="submission" date="2021-02" db="EMBL/GenBank/DDBJ databases">
        <title>Paracoccus methylovroum sp.nov., a new methanol and methylamine utilizing methylotrophic denitrifer.</title>
        <authorList>
            <person name="Timsy T."/>
            <person name="Behrendt U."/>
            <person name="Ulrich A."/>
            <person name="Spanner T."/>
            <person name="Foesel B.U."/>
            <person name="Horn M.A."/>
            <person name="Kolb S."/>
        </authorList>
    </citation>
    <scope>NUCLEOTIDE SEQUENCE [LARGE SCALE GENOMIC DNA]</scope>
    <source>
        <strain evidence="3 4">H4-D09</strain>
    </source>
</reference>
<keyword evidence="1" id="KW-0812">Transmembrane</keyword>
<feature type="signal peptide" evidence="2">
    <location>
        <begin position="1"/>
        <end position="23"/>
    </location>
</feature>
<keyword evidence="1" id="KW-1133">Transmembrane helix</keyword>
<feature type="transmembrane region" description="Helical" evidence="1">
    <location>
        <begin position="42"/>
        <end position="63"/>
    </location>
</feature>
<dbReference type="EMBL" id="CP070371">
    <property type="protein sequence ID" value="QRZ14743.1"/>
    <property type="molecule type" value="Genomic_DNA"/>
</dbReference>
<evidence type="ECO:0000313" key="4">
    <source>
        <dbReference type="Proteomes" id="UP000663629"/>
    </source>
</evidence>
<dbReference type="RefSeq" id="WP_205295713.1">
    <property type="nucleotide sequence ID" value="NZ_CP070371.1"/>
</dbReference>
<organism evidence="3 4">
    <name type="scientific">Paracoccus methylovorus</name>
    <dbReference type="NCBI Taxonomy" id="2812658"/>
    <lineage>
        <taxon>Bacteria</taxon>
        <taxon>Pseudomonadati</taxon>
        <taxon>Pseudomonadota</taxon>
        <taxon>Alphaproteobacteria</taxon>
        <taxon>Rhodobacterales</taxon>
        <taxon>Paracoccaceae</taxon>
        <taxon>Paracoccus</taxon>
    </lineage>
</organism>